<evidence type="ECO:0000256" key="4">
    <source>
        <dbReference type="ARBA" id="ARBA00023125"/>
    </source>
</evidence>
<evidence type="ECO:0000256" key="2">
    <source>
        <dbReference type="ARBA" id="ARBA00022833"/>
    </source>
</evidence>
<dbReference type="InterPro" id="IPR052360">
    <property type="entry name" value="Transcr_Regulatory_Proteins"/>
</dbReference>
<evidence type="ECO:0000259" key="8">
    <source>
        <dbReference type="PROSITE" id="PS50048"/>
    </source>
</evidence>
<dbReference type="EMBL" id="RCSX01000001">
    <property type="protein sequence ID" value="KAF7940041.1"/>
    <property type="molecule type" value="Genomic_DNA"/>
</dbReference>
<accession>A0ABQ7J257</accession>
<evidence type="ECO:0000256" key="5">
    <source>
        <dbReference type="ARBA" id="ARBA00023163"/>
    </source>
</evidence>
<evidence type="ECO:0000313" key="9">
    <source>
        <dbReference type="EMBL" id="KAF7940041.1"/>
    </source>
</evidence>
<comment type="caution">
    <text evidence="9">The sequence shown here is derived from an EMBL/GenBank/DDBJ whole genome shotgun (WGS) entry which is preliminary data.</text>
</comment>
<dbReference type="SMART" id="SM00066">
    <property type="entry name" value="GAL4"/>
    <property type="match status" value="1"/>
</dbReference>
<dbReference type="PROSITE" id="PS50048">
    <property type="entry name" value="ZN2_CY6_FUNGAL_2"/>
    <property type="match status" value="1"/>
</dbReference>
<evidence type="ECO:0000256" key="3">
    <source>
        <dbReference type="ARBA" id="ARBA00023015"/>
    </source>
</evidence>
<dbReference type="GeneID" id="62226943"/>
<dbReference type="PANTHER" id="PTHR36206:SF4">
    <property type="entry name" value="HYPOTHETICAL CONSERVED PROTEIN (EUROFUNG)-RELATED"/>
    <property type="match status" value="1"/>
</dbReference>
<feature type="region of interest" description="Disordered" evidence="7">
    <location>
        <begin position="599"/>
        <end position="661"/>
    </location>
</feature>
<keyword evidence="3" id="KW-0805">Transcription regulation</keyword>
<keyword evidence="6" id="KW-0539">Nucleus</keyword>
<dbReference type="InterPro" id="IPR036864">
    <property type="entry name" value="Zn2-C6_fun-type_DNA-bd_sf"/>
</dbReference>
<organism evidence="9 10">
    <name type="scientific">Botrytis deweyae</name>
    <dbReference type="NCBI Taxonomy" id="2478750"/>
    <lineage>
        <taxon>Eukaryota</taxon>
        <taxon>Fungi</taxon>
        <taxon>Dikarya</taxon>
        <taxon>Ascomycota</taxon>
        <taxon>Pezizomycotina</taxon>
        <taxon>Leotiomycetes</taxon>
        <taxon>Helotiales</taxon>
        <taxon>Sclerotiniaceae</taxon>
        <taxon>Botrytis</taxon>
    </lineage>
</organism>
<dbReference type="Gene3D" id="4.10.240.10">
    <property type="entry name" value="Zn(2)-C6 fungal-type DNA-binding domain"/>
    <property type="match status" value="1"/>
</dbReference>
<name>A0ABQ7J257_9HELO</name>
<evidence type="ECO:0000256" key="6">
    <source>
        <dbReference type="ARBA" id="ARBA00023242"/>
    </source>
</evidence>
<feature type="compositionally biased region" description="Low complexity" evidence="7">
    <location>
        <begin position="117"/>
        <end position="138"/>
    </location>
</feature>
<sequence>MAPNTPIGYIVQFQASDGSPIDGNTIITPYNNKAQMNPSAQLNGTSGRQAKKRPNLPKVRSGCVTCKRRRIKCDERKPECNRCQVFGVACEGYGVRISINRRKPDPKPLLPRTDEVSPISLSPQSSHSQQLSPHSSPSMRLPFQDESEERYFRTYLTKTSISVTWSRSRVFSSSLWDRIIMQAAHDESYLREMLVAIGSFAESKDVQSRGYVDEAVQMRVFAVKRYGLALRSMSVGLSKLETSEGPRKALIGCLLVCCFEWLLGNDFTALTHARSGVKILRQWLRNYRGKNYKAGLCSPDSGMIEDELVQAFLRLDKQVATFGDPGTSEEHKETIYESIGTIQDMPSIFPDLQEARLYLELIERRSIHFGYLAAECAAAAAKKTDPSTAIIPTKGFKEENSLPEVVDIRALKYEITQSLIRWTSAFDLFCSNIPPLDTDQLAGANLLRAQSIAMDIIMKIAPGGPPPDHQAIIPEYQSILAITEEILAETKDQRQLGNFKFEQGVIMPLHIAAKWCHDRTIRNRAIELLRSYKDSDGEPMREGVWDSEMFAEWDECASDKREGSVWGDGSERIGDGHMRHAAKDKNQIFRLIGSVNWERRSSSGSSRSDLGRGMSGSPKSDMGRGTSGSPRSEQGQGRTGSCVELGDAEGWVEELPVRASP</sequence>
<dbReference type="Proteomes" id="UP000783213">
    <property type="component" value="Unassembled WGS sequence"/>
</dbReference>
<keyword evidence="4" id="KW-0238">DNA-binding</keyword>
<keyword evidence="5" id="KW-0804">Transcription</keyword>
<proteinExistence type="predicted"/>
<reference evidence="9 10" key="1">
    <citation type="journal article" date="2020" name="Genome Biol. Evol.">
        <title>Comparative genomics of Sclerotiniaceae.</title>
        <authorList>
            <person name="Valero Jimenez C.A."/>
            <person name="Steentjes M."/>
            <person name="Scholten O.E."/>
            <person name="Van Kan J.A.L."/>
        </authorList>
    </citation>
    <scope>NUCLEOTIDE SEQUENCE [LARGE SCALE GENOMIC DNA]</scope>
    <source>
        <strain evidence="9 10">B1</strain>
    </source>
</reference>
<feature type="region of interest" description="Disordered" evidence="7">
    <location>
        <begin position="101"/>
        <end position="142"/>
    </location>
</feature>
<feature type="domain" description="Zn(2)-C6 fungal-type" evidence="8">
    <location>
        <begin position="62"/>
        <end position="90"/>
    </location>
</feature>
<dbReference type="InterPro" id="IPR001138">
    <property type="entry name" value="Zn2Cys6_DnaBD"/>
</dbReference>
<dbReference type="Pfam" id="PF00172">
    <property type="entry name" value="Zn_clus"/>
    <property type="match status" value="1"/>
</dbReference>
<feature type="compositionally biased region" description="Low complexity" evidence="7">
    <location>
        <begin position="602"/>
        <end position="617"/>
    </location>
</feature>
<keyword evidence="2" id="KW-0862">Zinc</keyword>
<keyword evidence="10" id="KW-1185">Reference proteome</keyword>
<dbReference type="SUPFAM" id="SSF57701">
    <property type="entry name" value="Zn2/Cys6 DNA-binding domain"/>
    <property type="match status" value="1"/>
</dbReference>
<gene>
    <name evidence="9" type="ORF">EAE98_000168</name>
</gene>
<evidence type="ECO:0000313" key="10">
    <source>
        <dbReference type="Proteomes" id="UP000783213"/>
    </source>
</evidence>
<evidence type="ECO:0000256" key="1">
    <source>
        <dbReference type="ARBA" id="ARBA00022723"/>
    </source>
</evidence>
<dbReference type="RefSeq" id="XP_038815463.1">
    <property type="nucleotide sequence ID" value="XM_038947786.1"/>
</dbReference>
<dbReference type="CDD" id="cd00067">
    <property type="entry name" value="GAL4"/>
    <property type="match status" value="1"/>
</dbReference>
<keyword evidence="1" id="KW-0479">Metal-binding</keyword>
<protein>
    <recommendedName>
        <fullName evidence="8">Zn(2)-C6 fungal-type domain-containing protein</fullName>
    </recommendedName>
</protein>
<dbReference type="PROSITE" id="PS00463">
    <property type="entry name" value="ZN2_CY6_FUNGAL_1"/>
    <property type="match status" value="1"/>
</dbReference>
<dbReference type="PANTHER" id="PTHR36206">
    <property type="entry name" value="ASPERCRYPTIN BIOSYNTHESIS CLUSTER-SPECIFIC TRANSCRIPTION REGULATOR ATNN-RELATED"/>
    <property type="match status" value="1"/>
</dbReference>
<feature type="compositionally biased region" description="Polar residues" evidence="7">
    <location>
        <begin position="627"/>
        <end position="636"/>
    </location>
</feature>
<evidence type="ECO:0000256" key="7">
    <source>
        <dbReference type="SAM" id="MobiDB-lite"/>
    </source>
</evidence>